<dbReference type="Pfam" id="PF18962">
    <property type="entry name" value="Por_Secre_tail"/>
    <property type="match status" value="1"/>
</dbReference>
<dbReference type="PANTHER" id="PTHR47466">
    <property type="match status" value="1"/>
</dbReference>
<dbReference type="GO" id="GO:0006508">
    <property type="term" value="P:proteolysis"/>
    <property type="evidence" value="ECO:0007669"/>
    <property type="project" value="UniProtKB-KW"/>
</dbReference>
<dbReference type="CDD" id="cd04275">
    <property type="entry name" value="ZnMc_pappalysin_like"/>
    <property type="match status" value="1"/>
</dbReference>
<dbReference type="Proteomes" id="UP000659388">
    <property type="component" value="Unassembled WGS sequence"/>
</dbReference>
<feature type="domain" description="Peptidase M43 pregnancy-associated plasma-A" evidence="10">
    <location>
        <begin position="172"/>
        <end position="324"/>
    </location>
</feature>
<organism evidence="12 13">
    <name type="scientific">Fulvivirga sediminis</name>
    <dbReference type="NCBI Taxonomy" id="2803949"/>
    <lineage>
        <taxon>Bacteria</taxon>
        <taxon>Pseudomonadati</taxon>
        <taxon>Bacteroidota</taxon>
        <taxon>Cytophagia</taxon>
        <taxon>Cytophagales</taxon>
        <taxon>Fulvivirgaceae</taxon>
        <taxon>Fulvivirga</taxon>
    </lineage>
</organism>
<dbReference type="Gene3D" id="2.60.120.260">
    <property type="entry name" value="Galactose-binding domain-like"/>
    <property type="match status" value="1"/>
</dbReference>
<dbReference type="EMBL" id="JAESIY010000002">
    <property type="protein sequence ID" value="MBL3655584.1"/>
    <property type="molecule type" value="Genomic_DNA"/>
</dbReference>
<keyword evidence="4 9" id="KW-0732">Signal</keyword>
<dbReference type="Gene3D" id="3.40.390.10">
    <property type="entry name" value="Collagenase (Catalytic Domain)"/>
    <property type="match status" value="1"/>
</dbReference>
<comment type="caution">
    <text evidence="12">The sequence shown here is derived from an EMBL/GenBank/DDBJ whole genome shotgun (WGS) entry which is preliminary data.</text>
</comment>
<keyword evidence="8" id="KW-1015">Disulfide bond</keyword>
<evidence type="ECO:0000259" key="11">
    <source>
        <dbReference type="Pfam" id="PF18962"/>
    </source>
</evidence>
<dbReference type="InterPro" id="IPR008754">
    <property type="entry name" value="Peptidase_M43"/>
</dbReference>
<evidence type="ECO:0000256" key="3">
    <source>
        <dbReference type="ARBA" id="ARBA00022723"/>
    </source>
</evidence>
<evidence type="ECO:0000259" key="10">
    <source>
        <dbReference type="Pfam" id="PF05572"/>
    </source>
</evidence>
<protein>
    <submittedName>
        <fullName evidence="12">Choice-of-anchor J domain-containing protein</fullName>
    </submittedName>
</protein>
<dbReference type="Pfam" id="PF05572">
    <property type="entry name" value="Peptidase_M43"/>
    <property type="match status" value="1"/>
</dbReference>
<evidence type="ECO:0000256" key="2">
    <source>
        <dbReference type="ARBA" id="ARBA00022670"/>
    </source>
</evidence>
<evidence type="ECO:0000313" key="13">
    <source>
        <dbReference type="Proteomes" id="UP000659388"/>
    </source>
</evidence>
<evidence type="ECO:0000256" key="9">
    <source>
        <dbReference type="SAM" id="SignalP"/>
    </source>
</evidence>
<feature type="signal peptide" evidence="9">
    <location>
        <begin position="1"/>
        <end position="22"/>
    </location>
</feature>
<keyword evidence="7" id="KW-0482">Metalloprotease</keyword>
<sequence length="989" mass="110095">MGCTRWACLLFISLLVNTHAVAQRCATPVYEKMTSPNPTKEKVEFEEWMSKKVISLREAKNSSQGRQMAEIITIPVVVHVIHNGSALGEKGNITDEQIISQIDVLNEDYRRRNADAANTPSVFQSVAADTEIQFALAKRDPEGLPTNGIVRVNGHQKEWFTGENVALKRLSYWPAEDYLNIWVTDIEGNFLGYAQFPDSGLSGIENESTDRATDGVVIDYLAFGSKDKHPTSSLAGNYDLGRTATHEIGHYLGLRHIWGDNTSCSGTDYVSDTPTQQNSTNSCPSGVLESCGSRDMYENYMDYTSDACMNLFTKGQKERIRIVMENSPRRASLKNSLGLVEPVIVSNNLGIRKIITPETADCADTSVPTLEIRNYGNNTITSAKISLKVNGSVVETRTYGINLAPLAMTTVSFSTYTYGFPGTYNFEFEITQVNGLSDNDNSNNIAEILVTKPEEAELPFNIDFNTFPANWTIENPDEHITWQLVNAPKETSSNRALGIDFFNYENGAVDILKSPSIDISESPVAVLKFAVAYGGLSKSGKEGLLVTVNPYCGDAIDNADTVYYKVGNDLKSYDKFDPTNASDWKYEAVDLEAYRGQKISISFIAINANGSRLYIDDIEFDDTKKTDIALEYIVSPAPVACSTSDLEFIVRNQGTEAIASFDWQYILDNDEVQNFHWVMTNNDSLLPNATKVMYQDLPGLSKGEHSLEILVKNPNEELDNNPLNSSKNLTFYIDGSYDYIPIKENFETFEESLWLITSESKNTNTWTIDSLDNNIALRLKATNNEPNKTEGWLTSPALIFEGFNTAHLSFDLAASYSENDGSLVTVLGSTDCGTTYEDILLSVSYNDLINGGFSGAPDKDNWQTFNINLNQYLGQQGVRLAFVSSGKQGSNVYLDDINIFVTDQHIKGVHKPYPNPSRGTFYQPFDLDYKQKVDIIIYSTNGKIMAEKSFDNTLNQTYTIDLSSFSSGIYLIKVKSESFTDINRIMIQR</sequence>
<dbReference type="InterPro" id="IPR026444">
    <property type="entry name" value="Secre_tail"/>
</dbReference>
<feature type="chain" id="PRO_5036714956" evidence="9">
    <location>
        <begin position="23"/>
        <end position="989"/>
    </location>
</feature>
<evidence type="ECO:0000256" key="5">
    <source>
        <dbReference type="ARBA" id="ARBA00022801"/>
    </source>
</evidence>
<dbReference type="InterPro" id="IPR013783">
    <property type="entry name" value="Ig-like_fold"/>
</dbReference>
<dbReference type="AlphaFoldDB" id="A0A937JYE0"/>
<keyword evidence="3" id="KW-0479">Metal-binding</keyword>
<reference evidence="12" key="1">
    <citation type="submission" date="2021-01" db="EMBL/GenBank/DDBJ databases">
        <title>Fulvivirga kasyanovii gen. nov., sp nov., a novel member of the phylum Bacteroidetes isolated from seawater in a mussel farm.</title>
        <authorList>
            <person name="Zhao L.-H."/>
            <person name="Wang Z.-J."/>
        </authorList>
    </citation>
    <scope>NUCLEOTIDE SEQUENCE</scope>
    <source>
        <strain evidence="12">2943</strain>
    </source>
</reference>
<keyword evidence="5" id="KW-0378">Hydrolase</keyword>
<gene>
    <name evidence="12" type="ORF">JL102_05555</name>
</gene>
<keyword evidence="13" id="KW-1185">Reference proteome</keyword>
<name>A0A937JYE0_9BACT</name>
<evidence type="ECO:0000256" key="1">
    <source>
        <dbReference type="ARBA" id="ARBA00008721"/>
    </source>
</evidence>
<accession>A0A937JYE0</accession>
<keyword evidence="2" id="KW-0645">Protease</keyword>
<dbReference type="SUPFAM" id="SSF55486">
    <property type="entry name" value="Metalloproteases ('zincins'), catalytic domain"/>
    <property type="match status" value="1"/>
</dbReference>
<evidence type="ECO:0000256" key="4">
    <source>
        <dbReference type="ARBA" id="ARBA00022729"/>
    </source>
</evidence>
<dbReference type="Gene3D" id="2.60.40.10">
    <property type="entry name" value="Immunoglobulins"/>
    <property type="match status" value="1"/>
</dbReference>
<evidence type="ECO:0000256" key="7">
    <source>
        <dbReference type="ARBA" id="ARBA00023049"/>
    </source>
</evidence>
<comment type="similarity">
    <text evidence="1">Belongs to the peptidase M43B family.</text>
</comment>
<dbReference type="PANTHER" id="PTHR47466:SF1">
    <property type="entry name" value="METALLOPROTEASE MEP1 (AFU_ORTHOLOGUE AFUA_1G07730)-RELATED"/>
    <property type="match status" value="1"/>
</dbReference>
<dbReference type="NCBIfam" id="TIGR04183">
    <property type="entry name" value="Por_Secre_tail"/>
    <property type="match status" value="1"/>
</dbReference>
<evidence type="ECO:0000256" key="8">
    <source>
        <dbReference type="ARBA" id="ARBA00023157"/>
    </source>
</evidence>
<dbReference type="NCBIfam" id="NF038128">
    <property type="entry name" value="choice_anch_J"/>
    <property type="match status" value="2"/>
</dbReference>
<evidence type="ECO:0000256" key="6">
    <source>
        <dbReference type="ARBA" id="ARBA00022833"/>
    </source>
</evidence>
<feature type="domain" description="Secretion system C-terminal sorting" evidence="11">
    <location>
        <begin position="913"/>
        <end position="987"/>
    </location>
</feature>
<dbReference type="GO" id="GO:0008237">
    <property type="term" value="F:metallopeptidase activity"/>
    <property type="evidence" value="ECO:0007669"/>
    <property type="project" value="UniProtKB-KW"/>
</dbReference>
<proteinExistence type="inferred from homology"/>
<dbReference type="GO" id="GO:0046872">
    <property type="term" value="F:metal ion binding"/>
    <property type="evidence" value="ECO:0007669"/>
    <property type="project" value="UniProtKB-KW"/>
</dbReference>
<dbReference type="Gene3D" id="2.60.120.200">
    <property type="match status" value="1"/>
</dbReference>
<keyword evidence="6" id="KW-0862">Zinc</keyword>
<dbReference type="InterPro" id="IPR024079">
    <property type="entry name" value="MetalloPept_cat_dom_sf"/>
</dbReference>
<evidence type="ECO:0000313" key="12">
    <source>
        <dbReference type="EMBL" id="MBL3655584.1"/>
    </source>
</evidence>